<feature type="domain" description="HAT C-terminal dimerisation" evidence="2">
    <location>
        <begin position="107"/>
        <end position="182"/>
    </location>
</feature>
<name>A0AAV2SXN2_MEGNR</name>
<dbReference type="Proteomes" id="UP001497623">
    <property type="component" value="Unassembled WGS sequence"/>
</dbReference>
<dbReference type="PANTHER" id="PTHR47611:SF1">
    <property type="entry name" value="CCHC-TYPE DOMAIN-CONTAINING PROTEIN"/>
    <property type="match status" value="1"/>
</dbReference>
<dbReference type="InterPro" id="IPR008906">
    <property type="entry name" value="HATC_C_dom"/>
</dbReference>
<organism evidence="3 4">
    <name type="scientific">Meganyctiphanes norvegica</name>
    <name type="common">Northern krill</name>
    <name type="synonym">Thysanopoda norvegica</name>
    <dbReference type="NCBI Taxonomy" id="48144"/>
    <lineage>
        <taxon>Eukaryota</taxon>
        <taxon>Metazoa</taxon>
        <taxon>Ecdysozoa</taxon>
        <taxon>Arthropoda</taxon>
        <taxon>Crustacea</taxon>
        <taxon>Multicrustacea</taxon>
        <taxon>Malacostraca</taxon>
        <taxon>Eumalacostraca</taxon>
        <taxon>Eucarida</taxon>
        <taxon>Euphausiacea</taxon>
        <taxon>Euphausiidae</taxon>
        <taxon>Meganyctiphanes</taxon>
    </lineage>
</organism>
<sequence>MKSKQTRHEAVTQSQIPCTPGQEYSNISGPIYFSHTSLKADSCQSKKSTPKATDTGTQSTFYESLFSGIDDEVEVEDYPYADLDTLEVKIKQEIDAYYRHVFDNRKEICKKNTAKTFDVLAWWKESHHFLPNLALTARSMLCITATSCNCERAFSSASNINTSKRNRLSSKSVHMLTFLHDN</sequence>
<keyword evidence="4" id="KW-1185">Reference proteome</keyword>
<feature type="non-terminal residue" evidence="3">
    <location>
        <position position="182"/>
    </location>
</feature>
<evidence type="ECO:0000259" key="2">
    <source>
        <dbReference type="Pfam" id="PF05699"/>
    </source>
</evidence>
<dbReference type="PANTHER" id="PTHR47611">
    <property type="entry name" value="HAT DIMERISATION DOMAIN, C-TERMINAL"/>
    <property type="match status" value="1"/>
</dbReference>
<comment type="caution">
    <text evidence="3">The sequence shown here is derived from an EMBL/GenBank/DDBJ whole genome shotgun (WGS) entry which is preliminary data.</text>
</comment>
<feature type="compositionally biased region" description="Basic and acidic residues" evidence="1">
    <location>
        <begin position="1"/>
        <end position="10"/>
    </location>
</feature>
<evidence type="ECO:0000313" key="3">
    <source>
        <dbReference type="EMBL" id="CAL4244952.1"/>
    </source>
</evidence>
<dbReference type="EMBL" id="CAXKWB010137923">
    <property type="protein sequence ID" value="CAL4244952.1"/>
    <property type="molecule type" value="Genomic_DNA"/>
</dbReference>
<dbReference type="SUPFAM" id="SSF53098">
    <property type="entry name" value="Ribonuclease H-like"/>
    <property type="match status" value="1"/>
</dbReference>
<gene>
    <name evidence="3" type="ORF">MNOR_LOCUS41005</name>
</gene>
<reference evidence="3 4" key="1">
    <citation type="submission" date="2024-05" db="EMBL/GenBank/DDBJ databases">
        <authorList>
            <person name="Wallberg A."/>
        </authorList>
    </citation>
    <scope>NUCLEOTIDE SEQUENCE [LARGE SCALE GENOMIC DNA]</scope>
</reference>
<proteinExistence type="predicted"/>
<feature type="region of interest" description="Disordered" evidence="1">
    <location>
        <begin position="1"/>
        <end position="23"/>
    </location>
</feature>
<dbReference type="Pfam" id="PF05699">
    <property type="entry name" value="Dimer_Tnp_hAT"/>
    <property type="match status" value="1"/>
</dbReference>
<dbReference type="InterPro" id="IPR012337">
    <property type="entry name" value="RNaseH-like_sf"/>
</dbReference>
<accession>A0AAV2SXN2</accession>
<evidence type="ECO:0000256" key="1">
    <source>
        <dbReference type="SAM" id="MobiDB-lite"/>
    </source>
</evidence>
<dbReference type="AlphaFoldDB" id="A0AAV2SXN2"/>
<feature type="compositionally biased region" description="Polar residues" evidence="1">
    <location>
        <begin position="11"/>
        <end position="23"/>
    </location>
</feature>
<dbReference type="GO" id="GO:0046983">
    <property type="term" value="F:protein dimerization activity"/>
    <property type="evidence" value="ECO:0007669"/>
    <property type="project" value="InterPro"/>
</dbReference>
<evidence type="ECO:0000313" key="4">
    <source>
        <dbReference type="Proteomes" id="UP001497623"/>
    </source>
</evidence>
<protein>
    <recommendedName>
        <fullName evidence="2">HAT C-terminal dimerisation domain-containing protein</fullName>
    </recommendedName>
</protein>